<sequence>MFKDAYKADNARIRPTPETRARILSTLRETQASGKASLQSRHTRQTIRIWKAAGAAFACLLILCSGIFAVKGILMLRKPASEPRPVNTESVSGLSAYDEVYDIFSNISYNSHLAYGTEGGALSSAEAAEAAPKTAVSEDKDVPMDGAAEAATDSSADYSETNVQVEGIDEGDSVKTDGKYLYRLENNVLSILSCEGKDTKLLSQTQVADGSCNEELNGGSFLSTDDACAIYLIENGNAVAVVKSTWRYSDWWDEGTGDSAYSSDTATAVSVYDVSDRTAPTLSAKFKQDGSYLTSRILDGVLYLISNDAKDGKPVETKPETYVPCIEENGTEHPIDAGCIYIVPEPDSTQYTVISAIRLSDCSLISNQSVLGGGTEFYMSQNNLYFSRTIYDTEEGDAYTEDGYDVQEYKDSSHTELLRFSLQDGNIAPEAEGEVPGYLLNQFAMDEYEGNLRVVTTQDENTYRTYTDSKHGWVNYQADRDVQENALYVLDASLKTIGKIEGLAEDERVYSVRFAGETGYFVTFRETDPLFSVDLRNPEEPKIMGKLKIPGFSSYLHVYGNGLLFGLGMDADEETGITNGLKLSMFDTSDPYNVTELHTMYLESDWSEALYNHKAILIAPERDLIAFPAENGYAIYGYSTKTGFYPKATVEGDLDWSAGDTRGVYADEDFYVFTDHAVTVFRMEDFSELVQLSL</sequence>
<organism evidence="2 3">
    <name type="scientific">Yeguia hominis</name>
    <dbReference type="NCBI Taxonomy" id="2763662"/>
    <lineage>
        <taxon>Bacteria</taxon>
        <taxon>Bacillati</taxon>
        <taxon>Bacillota</taxon>
        <taxon>Clostridia</taxon>
        <taxon>Eubacteriales</taxon>
        <taxon>Yeguiaceae</taxon>
        <taxon>Yeguia</taxon>
    </lineage>
</organism>
<reference evidence="2" key="1">
    <citation type="submission" date="2020-08" db="EMBL/GenBank/DDBJ databases">
        <title>Genome public.</title>
        <authorList>
            <person name="Liu C."/>
            <person name="Sun Q."/>
        </authorList>
    </citation>
    <scope>NUCLEOTIDE SEQUENCE</scope>
    <source>
        <strain evidence="2">NSJ-40</strain>
    </source>
</reference>
<dbReference type="AlphaFoldDB" id="A0A926HTJ6"/>
<dbReference type="InterPro" id="IPR011044">
    <property type="entry name" value="Quino_amine_DH_bsu"/>
</dbReference>
<dbReference type="InterPro" id="IPR019198">
    <property type="entry name" value="Beta_propeller_containing"/>
</dbReference>
<keyword evidence="1" id="KW-1133">Transmembrane helix</keyword>
<dbReference type="Proteomes" id="UP000651482">
    <property type="component" value="Unassembled WGS sequence"/>
</dbReference>
<keyword evidence="1" id="KW-0812">Transmembrane</keyword>
<evidence type="ECO:0000256" key="1">
    <source>
        <dbReference type="SAM" id="Phobius"/>
    </source>
</evidence>
<dbReference type="RefSeq" id="WP_249320575.1">
    <property type="nucleotide sequence ID" value="NZ_JACRSN010000028.1"/>
</dbReference>
<comment type="caution">
    <text evidence="2">The sequence shown here is derived from an EMBL/GenBank/DDBJ whole genome shotgun (WGS) entry which is preliminary data.</text>
</comment>
<evidence type="ECO:0000313" key="2">
    <source>
        <dbReference type="EMBL" id="MBC8534935.1"/>
    </source>
</evidence>
<proteinExistence type="predicted"/>
<feature type="transmembrane region" description="Helical" evidence="1">
    <location>
        <begin position="49"/>
        <end position="70"/>
    </location>
</feature>
<accession>A0A926HTJ6</accession>
<gene>
    <name evidence="2" type="ORF">IAG03_13315</name>
</gene>
<keyword evidence="3" id="KW-1185">Reference proteome</keyword>
<evidence type="ECO:0000313" key="3">
    <source>
        <dbReference type="Proteomes" id="UP000651482"/>
    </source>
</evidence>
<protein>
    <submittedName>
        <fullName evidence="2">Beta-propeller domain-containing protein</fullName>
    </submittedName>
</protein>
<dbReference type="EMBL" id="JACRSN010000028">
    <property type="protein sequence ID" value="MBC8534935.1"/>
    <property type="molecule type" value="Genomic_DNA"/>
</dbReference>
<keyword evidence="1" id="KW-0472">Membrane</keyword>
<dbReference type="Pfam" id="PF09826">
    <property type="entry name" value="Beta_propel"/>
    <property type="match status" value="1"/>
</dbReference>
<name>A0A926HTJ6_9FIRM</name>
<dbReference type="SUPFAM" id="SSF50969">
    <property type="entry name" value="YVTN repeat-like/Quinoprotein amine dehydrogenase"/>
    <property type="match status" value="1"/>
</dbReference>